<feature type="domain" description="Lipoxygenase" evidence="1">
    <location>
        <begin position="1"/>
        <end position="136"/>
    </location>
</feature>
<dbReference type="EnsemblMetazoa" id="G18152.1">
    <property type="protein sequence ID" value="G18152.1:cds"/>
    <property type="gene ID" value="G18152"/>
</dbReference>
<evidence type="ECO:0000259" key="1">
    <source>
        <dbReference type="PROSITE" id="PS51393"/>
    </source>
</evidence>
<proteinExistence type="predicted"/>
<dbReference type="GO" id="GO:0016702">
    <property type="term" value="F:oxidoreductase activity, acting on single donors with incorporation of molecular oxygen, incorporation of two atoms of oxygen"/>
    <property type="evidence" value="ECO:0007669"/>
    <property type="project" value="InterPro"/>
</dbReference>
<keyword evidence="3" id="KW-1185">Reference proteome</keyword>
<name>A0A8W8JEQ0_MAGGI</name>
<reference evidence="2" key="1">
    <citation type="submission" date="2022-08" db="UniProtKB">
        <authorList>
            <consortium name="EnsemblMetazoa"/>
        </authorList>
    </citation>
    <scope>IDENTIFICATION</scope>
    <source>
        <strain evidence="2">05x7-T-G4-1.051#20</strain>
    </source>
</reference>
<dbReference type="AlphaFoldDB" id="A0A8W8JEQ0"/>
<dbReference type="InterPro" id="IPR036226">
    <property type="entry name" value="LipOase_C_sf"/>
</dbReference>
<dbReference type="SUPFAM" id="SSF48484">
    <property type="entry name" value="Lipoxigenase"/>
    <property type="match status" value="1"/>
</dbReference>
<dbReference type="Gene3D" id="1.20.245.10">
    <property type="entry name" value="Lipoxygenase-1, Domain 5"/>
    <property type="match status" value="1"/>
</dbReference>
<evidence type="ECO:0000313" key="3">
    <source>
        <dbReference type="Proteomes" id="UP000005408"/>
    </source>
</evidence>
<organism evidence="2 3">
    <name type="scientific">Magallana gigas</name>
    <name type="common">Pacific oyster</name>
    <name type="synonym">Crassostrea gigas</name>
    <dbReference type="NCBI Taxonomy" id="29159"/>
    <lineage>
        <taxon>Eukaryota</taxon>
        <taxon>Metazoa</taxon>
        <taxon>Spiralia</taxon>
        <taxon>Lophotrochozoa</taxon>
        <taxon>Mollusca</taxon>
        <taxon>Bivalvia</taxon>
        <taxon>Autobranchia</taxon>
        <taxon>Pteriomorphia</taxon>
        <taxon>Ostreida</taxon>
        <taxon>Ostreoidea</taxon>
        <taxon>Ostreidae</taxon>
        <taxon>Magallana</taxon>
    </lineage>
</organism>
<dbReference type="Gene3D" id="3.10.450.60">
    <property type="match status" value="1"/>
</dbReference>
<dbReference type="PROSITE" id="PS51393">
    <property type="entry name" value="LIPOXYGENASE_3"/>
    <property type="match status" value="1"/>
</dbReference>
<dbReference type="InterPro" id="IPR013819">
    <property type="entry name" value="LipOase_C"/>
</dbReference>
<protein>
    <recommendedName>
        <fullName evidence="1">Lipoxygenase domain-containing protein</fullName>
    </recommendedName>
</protein>
<sequence>MLQRAQADHWFAWQRLNGVTRNLIKRVHEIPEQFVPSLYDIQENHPYLGGISLTSHAQNGTLYAVDLTDVAMDDETPKVPIALFTVWNEKLMPVAINTHTCHANGKVFTPSTVGTAESIRNWVNARIWFNMVLNSV</sequence>
<evidence type="ECO:0000313" key="2">
    <source>
        <dbReference type="EnsemblMetazoa" id="G18152.1:cds"/>
    </source>
</evidence>
<accession>A0A8W8JEQ0</accession>
<dbReference type="GO" id="GO:0046872">
    <property type="term" value="F:metal ion binding"/>
    <property type="evidence" value="ECO:0007669"/>
    <property type="project" value="InterPro"/>
</dbReference>
<dbReference type="Proteomes" id="UP000005408">
    <property type="component" value="Unassembled WGS sequence"/>
</dbReference>